<dbReference type="EMBL" id="JRVC01000009">
    <property type="protein sequence ID" value="KHS46530.1"/>
    <property type="molecule type" value="Genomic_DNA"/>
</dbReference>
<proteinExistence type="predicted"/>
<reference evidence="4 5" key="1">
    <citation type="submission" date="2014-10" db="EMBL/GenBank/DDBJ databases">
        <title>Draft genome sequence of Novosphingobium subterraneum DSM 12447.</title>
        <authorList>
            <person name="Gan H.M."/>
            <person name="Gan H.Y."/>
            <person name="Savka M.A."/>
        </authorList>
    </citation>
    <scope>NUCLEOTIDE SEQUENCE [LARGE SCALE GENOMIC DNA]</scope>
    <source>
        <strain evidence="4 5">DSM 12447</strain>
    </source>
</reference>
<evidence type="ECO:0000259" key="3">
    <source>
        <dbReference type="PROSITE" id="PS51724"/>
    </source>
</evidence>
<keyword evidence="2" id="KW-0812">Transmembrane</keyword>
<feature type="compositionally biased region" description="Low complexity" evidence="1">
    <location>
        <begin position="157"/>
        <end position="171"/>
    </location>
</feature>
<dbReference type="STRING" id="48936.NJ75_02121"/>
<feature type="compositionally biased region" description="Acidic residues" evidence="1">
    <location>
        <begin position="50"/>
        <end position="59"/>
    </location>
</feature>
<dbReference type="PATRIC" id="fig|48936.3.peg.2129"/>
<feature type="region of interest" description="Disordered" evidence="1">
    <location>
        <begin position="109"/>
        <end position="184"/>
    </location>
</feature>
<dbReference type="PROSITE" id="PS51724">
    <property type="entry name" value="SPOR"/>
    <property type="match status" value="1"/>
</dbReference>
<dbReference type="Pfam" id="PF05036">
    <property type="entry name" value="SPOR"/>
    <property type="match status" value="1"/>
</dbReference>
<feature type="region of interest" description="Disordered" evidence="1">
    <location>
        <begin position="1"/>
        <end position="59"/>
    </location>
</feature>
<keyword evidence="2" id="KW-1133">Transmembrane helix</keyword>
<dbReference type="AlphaFoldDB" id="A0A0B9AB36"/>
<dbReference type="SUPFAM" id="SSF110997">
    <property type="entry name" value="Sporulation related repeat"/>
    <property type="match status" value="1"/>
</dbReference>
<name>A0A0B9AB36_9SPHN</name>
<gene>
    <name evidence="4" type="ORF">NJ75_02121</name>
</gene>
<evidence type="ECO:0000256" key="2">
    <source>
        <dbReference type="SAM" id="Phobius"/>
    </source>
</evidence>
<sequence>MNGSGMNGENGQNSWDEEPGKPFDVSAEMAEPAGDRLALGDEERLPWLESADDIDGEDEDSGNGRLIGFAVMGLVVLAALVGGIWYASNRTAGPPGADGSLIEASREPYKVAPKDPGGKTFEGTGDSSFKVSEGEKPVANLAGSALPTPAPTPAPAPAAALSPTPSAKPSAGATSAPKPNQAAATGGVGVQVGAFSSNAAAEAGWQKLIANHEALKGLSHRVIEGKADIGTVYRLQAVAGDLASANALCSRLQANGLKCQVKR</sequence>
<dbReference type="InterPro" id="IPR036680">
    <property type="entry name" value="SPOR-like_sf"/>
</dbReference>
<keyword evidence="5" id="KW-1185">Reference proteome</keyword>
<keyword evidence="2" id="KW-0472">Membrane</keyword>
<dbReference type="Gene3D" id="3.30.70.1070">
    <property type="entry name" value="Sporulation related repeat"/>
    <property type="match status" value="1"/>
</dbReference>
<accession>A0A0B9AB36</accession>
<dbReference type="Proteomes" id="UP000031338">
    <property type="component" value="Unassembled WGS sequence"/>
</dbReference>
<organism evidence="4 5">
    <name type="scientific">Novosphingobium subterraneum</name>
    <dbReference type="NCBI Taxonomy" id="48936"/>
    <lineage>
        <taxon>Bacteria</taxon>
        <taxon>Pseudomonadati</taxon>
        <taxon>Pseudomonadota</taxon>
        <taxon>Alphaproteobacteria</taxon>
        <taxon>Sphingomonadales</taxon>
        <taxon>Sphingomonadaceae</taxon>
        <taxon>Novosphingobium</taxon>
    </lineage>
</organism>
<feature type="transmembrane region" description="Helical" evidence="2">
    <location>
        <begin position="66"/>
        <end position="87"/>
    </location>
</feature>
<feature type="domain" description="SPOR" evidence="3">
    <location>
        <begin position="182"/>
        <end position="263"/>
    </location>
</feature>
<comment type="caution">
    <text evidence="4">The sequence shown here is derived from an EMBL/GenBank/DDBJ whole genome shotgun (WGS) entry which is preliminary data.</text>
</comment>
<protein>
    <submittedName>
        <fullName evidence="4">Sporulation-like protein</fullName>
    </submittedName>
</protein>
<dbReference type="GO" id="GO:0042834">
    <property type="term" value="F:peptidoglycan binding"/>
    <property type="evidence" value="ECO:0007669"/>
    <property type="project" value="InterPro"/>
</dbReference>
<evidence type="ECO:0000313" key="5">
    <source>
        <dbReference type="Proteomes" id="UP000031338"/>
    </source>
</evidence>
<evidence type="ECO:0000313" key="4">
    <source>
        <dbReference type="EMBL" id="KHS46530.1"/>
    </source>
</evidence>
<evidence type="ECO:0000256" key="1">
    <source>
        <dbReference type="SAM" id="MobiDB-lite"/>
    </source>
</evidence>
<dbReference type="InterPro" id="IPR007730">
    <property type="entry name" value="SPOR-like_dom"/>
</dbReference>